<reference evidence="11 12" key="1">
    <citation type="submission" date="2016-06" db="EMBL/GenBank/DDBJ databases">
        <title>Evolution of pathogenesis and genome organization in the Tremellales.</title>
        <authorList>
            <person name="Cuomo C."/>
            <person name="Litvintseva A."/>
            <person name="Heitman J."/>
            <person name="Chen Y."/>
            <person name="Sun S."/>
            <person name="Springer D."/>
            <person name="Dromer F."/>
            <person name="Young S."/>
            <person name="Zeng Q."/>
            <person name="Chapman S."/>
            <person name="Gujja S."/>
            <person name="Saif S."/>
            <person name="Birren B."/>
        </authorList>
    </citation>
    <scope>NUCLEOTIDE SEQUENCE [LARGE SCALE GENOMIC DNA]</scope>
    <source>
        <strain evidence="11 12">CBS 6039</strain>
    </source>
</reference>
<keyword evidence="4" id="KW-0288">FMN</keyword>
<evidence type="ECO:0000259" key="10">
    <source>
        <dbReference type="PROSITE" id="PS51384"/>
    </source>
</evidence>
<feature type="compositionally biased region" description="Polar residues" evidence="8">
    <location>
        <begin position="200"/>
        <end position="209"/>
    </location>
</feature>
<dbReference type="InterPro" id="IPR003097">
    <property type="entry name" value="CysJ-like_FAD-binding"/>
</dbReference>
<feature type="domain" description="FAD-binding FR-type" evidence="10">
    <location>
        <begin position="227"/>
        <end position="467"/>
    </location>
</feature>
<dbReference type="GO" id="GO:0005829">
    <property type="term" value="C:cytosol"/>
    <property type="evidence" value="ECO:0007669"/>
    <property type="project" value="TreeGrafter"/>
</dbReference>
<dbReference type="SUPFAM" id="SSF52218">
    <property type="entry name" value="Flavoproteins"/>
    <property type="match status" value="1"/>
</dbReference>
<protein>
    <submittedName>
        <fullName evidence="11">NADPH-dependent diflavin oxidoreductase 1</fullName>
    </submittedName>
</protein>
<dbReference type="GeneID" id="30158429"/>
<dbReference type="Gene3D" id="3.40.50.80">
    <property type="entry name" value="Nucleotide-binding domain of ferredoxin-NADP reductase (FNR) module"/>
    <property type="match status" value="1"/>
</dbReference>
<dbReference type="SUPFAM" id="SSF52343">
    <property type="entry name" value="Ferredoxin reductase-like, C-terminal NADP-linked domain"/>
    <property type="match status" value="1"/>
</dbReference>
<evidence type="ECO:0000256" key="5">
    <source>
        <dbReference type="ARBA" id="ARBA00022827"/>
    </source>
</evidence>
<dbReference type="RefSeq" id="XP_018990586.1">
    <property type="nucleotide sequence ID" value="XM_019141779.1"/>
</dbReference>
<dbReference type="PRINTS" id="PR00369">
    <property type="entry name" value="FLAVODOXIN"/>
</dbReference>
<dbReference type="InterPro" id="IPR039261">
    <property type="entry name" value="FNR_nucleotide-bd"/>
</dbReference>
<dbReference type="Gene3D" id="3.40.50.360">
    <property type="match status" value="1"/>
</dbReference>
<dbReference type="PRINTS" id="PR00371">
    <property type="entry name" value="FPNCR"/>
</dbReference>
<dbReference type="Pfam" id="PF00667">
    <property type="entry name" value="FAD_binding_1"/>
    <property type="match status" value="1"/>
</dbReference>
<evidence type="ECO:0000259" key="9">
    <source>
        <dbReference type="PROSITE" id="PS50902"/>
    </source>
</evidence>
<feature type="region of interest" description="Disordered" evidence="8">
    <location>
        <begin position="191"/>
        <end position="221"/>
    </location>
</feature>
<name>A0A1E3HFA5_9TREE</name>
<dbReference type="InterPro" id="IPR023173">
    <property type="entry name" value="NADPH_Cyt_P450_Rdtase_alpha"/>
</dbReference>
<dbReference type="Pfam" id="PF00175">
    <property type="entry name" value="NAD_binding_1"/>
    <property type="match status" value="1"/>
</dbReference>
<dbReference type="GO" id="GO:0010181">
    <property type="term" value="F:FMN binding"/>
    <property type="evidence" value="ECO:0007669"/>
    <property type="project" value="InterPro"/>
</dbReference>
<evidence type="ECO:0000256" key="4">
    <source>
        <dbReference type="ARBA" id="ARBA00022643"/>
    </source>
</evidence>
<evidence type="ECO:0000313" key="11">
    <source>
        <dbReference type="EMBL" id="ODN74805.1"/>
    </source>
</evidence>
<dbReference type="Gene3D" id="2.40.30.10">
    <property type="entry name" value="Translation factors"/>
    <property type="match status" value="1"/>
</dbReference>
<dbReference type="EMBL" id="AWGJ01000011">
    <property type="protein sequence ID" value="ODN74805.1"/>
    <property type="molecule type" value="Genomic_DNA"/>
</dbReference>
<keyword evidence="7" id="KW-0560">Oxidoreductase</keyword>
<dbReference type="Proteomes" id="UP000094065">
    <property type="component" value="Unassembled WGS sequence"/>
</dbReference>
<evidence type="ECO:0000256" key="1">
    <source>
        <dbReference type="ARBA" id="ARBA00001917"/>
    </source>
</evidence>
<dbReference type="PANTHER" id="PTHR19384">
    <property type="entry name" value="NITRIC OXIDE SYNTHASE-RELATED"/>
    <property type="match status" value="1"/>
</dbReference>
<dbReference type="PROSITE" id="PS50902">
    <property type="entry name" value="FLAVODOXIN_LIKE"/>
    <property type="match status" value="1"/>
</dbReference>
<comment type="caution">
    <text evidence="11">The sequence shown here is derived from an EMBL/GenBank/DDBJ whole genome shotgun (WGS) entry which is preliminary data.</text>
</comment>
<dbReference type="GO" id="GO:0016491">
    <property type="term" value="F:oxidoreductase activity"/>
    <property type="evidence" value="ECO:0007669"/>
    <property type="project" value="UniProtKB-KW"/>
</dbReference>
<dbReference type="FunFam" id="3.40.50.360:FF:000045">
    <property type="entry name" value="NADPH-dependent diflavin oxidoreductase 1"/>
    <property type="match status" value="1"/>
</dbReference>
<dbReference type="AlphaFoldDB" id="A0A1E3HFA5"/>
<dbReference type="PROSITE" id="PS51384">
    <property type="entry name" value="FAD_FR"/>
    <property type="match status" value="1"/>
</dbReference>
<dbReference type="InterPro" id="IPR029039">
    <property type="entry name" value="Flavoprotein-like_sf"/>
</dbReference>
<dbReference type="SUPFAM" id="SSF63380">
    <property type="entry name" value="Riboflavin synthase domain-like"/>
    <property type="match status" value="1"/>
</dbReference>
<dbReference type="InterPro" id="IPR001433">
    <property type="entry name" value="OxRdtase_FAD/NAD-bd"/>
</dbReference>
<evidence type="ECO:0000256" key="6">
    <source>
        <dbReference type="ARBA" id="ARBA00022857"/>
    </source>
</evidence>
<dbReference type="STRING" id="1295533.A0A1E3HFA5"/>
<comment type="cofactor">
    <cofactor evidence="2">
        <name>FAD</name>
        <dbReference type="ChEBI" id="CHEBI:57692"/>
    </cofactor>
</comment>
<dbReference type="OrthoDB" id="1856718at2759"/>
<accession>A0A1E3HFA5</accession>
<dbReference type="InterPro" id="IPR001709">
    <property type="entry name" value="Flavoprot_Pyr_Nucl_cyt_Rdtase"/>
</dbReference>
<keyword evidence="3" id="KW-0285">Flavoprotein</keyword>
<comment type="cofactor">
    <cofactor evidence="1">
        <name>FMN</name>
        <dbReference type="ChEBI" id="CHEBI:58210"/>
    </cofactor>
</comment>
<dbReference type="InterPro" id="IPR008254">
    <property type="entry name" value="Flavodoxin/NO_synth"/>
</dbReference>
<dbReference type="Gene3D" id="1.20.990.10">
    <property type="entry name" value="NADPH-cytochrome p450 Reductase, Chain A, domain 3"/>
    <property type="match status" value="1"/>
</dbReference>
<keyword evidence="12" id="KW-1185">Reference proteome</keyword>
<keyword evidence="6" id="KW-0521">NADP</keyword>
<keyword evidence="5" id="KW-0274">FAD</keyword>
<evidence type="ECO:0000313" key="12">
    <source>
        <dbReference type="Proteomes" id="UP000094065"/>
    </source>
</evidence>
<feature type="domain" description="Flavodoxin-like" evidence="9">
    <location>
        <begin position="3"/>
        <end position="147"/>
    </location>
</feature>
<evidence type="ECO:0000256" key="3">
    <source>
        <dbReference type="ARBA" id="ARBA00022630"/>
    </source>
</evidence>
<evidence type="ECO:0000256" key="8">
    <source>
        <dbReference type="SAM" id="MobiDB-lite"/>
    </source>
</evidence>
<gene>
    <name evidence="11" type="ORF">L202_07120</name>
</gene>
<organism evidence="11 12">
    <name type="scientific">Cryptococcus amylolentus CBS 6039</name>
    <dbReference type="NCBI Taxonomy" id="1295533"/>
    <lineage>
        <taxon>Eukaryota</taxon>
        <taxon>Fungi</taxon>
        <taxon>Dikarya</taxon>
        <taxon>Basidiomycota</taxon>
        <taxon>Agaricomycotina</taxon>
        <taxon>Tremellomycetes</taxon>
        <taxon>Tremellales</taxon>
        <taxon>Cryptococcaceae</taxon>
        <taxon>Cryptococcus</taxon>
    </lineage>
</organism>
<dbReference type="InterPro" id="IPR017927">
    <property type="entry name" value="FAD-bd_FR_type"/>
</dbReference>
<dbReference type="InterPro" id="IPR017938">
    <property type="entry name" value="Riboflavin_synthase-like_b-brl"/>
</dbReference>
<evidence type="ECO:0000256" key="2">
    <source>
        <dbReference type="ARBA" id="ARBA00001974"/>
    </source>
</evidence>
<dbReference type="InterPro" id="IPR001094">
    <property type="entry name" value="Flavdoxin-like"/>
</dbReference>
<dbReference type="PANTHER" id="PTHR19384:SF10">
    <property type="entry name" value="NADPH-DEPENDENT DIFLAVIN OXIDOREDUCTASE 1"/>
    <property type="match status" value="1"/>
</dbReference>
<dbReference type="Pfam" id="PF00258">
    <property type="entry name" value="Flavodoxin_1"/>
    <property type="match status" value="1"/>
</dbReference>
<evidence type="ECO:0000256" key="7">
    <source>
        <dbReference type="ARBA" id="ARBA00023002"/>
    </source>
</evidence>
<dbReference type="GO" id="GO:0050660">
    <property type="term" value="F:flavin adenine dinucleotide binding"/>
    <property type="evidence" value="ECO:0007669"/>
    <property type="project" value="TreeGrafter"/>
</dbReference>
<proteinExistence type="predicted"/>
<sequence>MIPMILYASETGNAQDTAERVARAFRANNRAVSCLPMDAFPISSLPHTYLLILITSTHGRGDPPPAMLPLWKAMLRTSLPEDILEDVHFAVFGLGDSSYERFCFAGKMLLRRMEQLGANKMSEPAWGDERSPNGIEDAFVPWLQETLDLFIPYLPPAKLEITSPLPSTDLPPPIYALYALKKYTQPPADDLDLGRLSISPAPNGTSAPTRQEDKIRNKASGSRVKPDDWVWATVKKNERVTSEDWWQDVRNIELEFEDGDVNAYPPGSICSLQPQSRESDVNSFLELMDLESQADDLFTIESLLPEQPLPAHLPPAGTPTSIRSLLTNHLDIQCCPRKSFFEWLRRFSPEELERERLDEFIADPDEIHTYATRPSRTLVETLADFRFTRIPLSHLLEVLPPLRRRQFSIASSYQAHPNKVQLLIALVQYKTNLSLPRVGLCSSWLSSSLKPGMRVPIHIAAPTLFLPEDKEVPCIFVGPGTGVAPMRAFVEARAEQGACENTALYFGCRSTESDYYFSSEWDTYRQKGIRVEVAASRDQDEKVYVQHLIKRDKVRVKEWIVDRKGWLFISGASNAMPREVREAVAWCISKEGAGDFTEEEAKEYVEQMFEDKRGGEESW</sequence>